<keyword evidence="2 4" id="KW-0238">DNA-binding</keyword>
<dbReference type="InterPro" id="IPR023772">
    <property type="entry name" value="DNA-bd_HTH_TetR-type_CS"/>
</dbReference>
<dbReference type="RefSeq" id="WP_146301737.1">
    <property type="nucleotide sequence ID" value="NZ_CP042301.2"/>
</dbReference>
<proteinExistence type="predicted"/>
<sequence length="214" mass="24146">MSLGVREQVADSSRADILRAAAKCFMERGYAGTSIDDVARSLGATKGRIYHHFPSKADLFAEVFRAGMDMNYQAVEPLADVPGPALPRWRKMAMTHVLQMMVTKPFQRVVWIGVEMHLRGATTPEQRDALRELIDYRSNYGNLFRATLLQGREEGVFEFGDMSITNQLMFMTLNSPIFWYTPRVGETRADIENIASQVVDYALGGLCGKREKSR</sequence>
<gene>
    <name evidence="6" type="ORF">FQ775_23570</name>
</gene>
<dbReference type="GO" id="GO:0003700">
    <property type="term" value="F:DNA-binding transcription factor activity"/>
    <property type="evidence" value="ECO:0007669"/>
    <property type="project" value="TreeGrafter"/>
</dbReference>
<dbReference type="Pfam" id="PF00440">
    <property type="entry name" value="TetR_N"/>
    <property type="match status" value="1"/>
</dbReference>
<evidence type="ECO:0000313" key="6">
    <source>
        <dbReference type="EMBL" id="QDZ03104.1"/>
    </source>
</evidence>
<dbReference type="EMBL" id="CP042301">
    <property type="protein sequence ID" value="QDZ03104.1"/>
    <property type="molecule type" value="Genomic_DNA"/>
</dbReference>
<dbReference type="AlphaFoldDB" id="A0A5B8L5C2"/>
<evidence type="ECO:0000259" key="5">
    <source>
        <dbReference type="PROSITE" id="PS50977"/>
    </source>
</evidence>
<feature type="DNA-binding region" description="H-T-H motif" evidence="4">
    <location>
        <begin position="34"/>
        <end position="53"/>
    </location>
</feature>
<evidence type="ECO:0000313" key="7">
    <source>
        <dbReference type="Proteomes" id="UP000321389"/>
    </source>
</evidence>
<dbReference type="PANTHER" id="PTHR30055">
    <property type="entry name" value="HTH-TYPE TRANSCRIPTIONAL REGULATOR RUTR"/>
    <property type="match status" value="1"/>
</dbReference>
<dbReference type="Pfam" id="PF17932">
    <property type="entry name" value="TetR_C_24"/>
    <property type="match status" value="1"/>
</dbReference>
<dbReference type="PRINTS" id="PR00455">
    <property type="entry name" value="HTHTETR"/>
</dbReference>
<protein>
    <submittedName>
        <fullName evidence="6">TetR/AcrR family transcriptional regulator</fullName>
    </submittedName>
</protein>
<dbReference type="PROSITE" id="PS50977">
    <property type="entry name" value="HTH_TETR_2"/>
    <property type="match status" value="1"/>
</dbReference>
<dbReference type="InterPro" id="IPR001647">
    <property type="entry name" value="HTH_TetR"/>
</dbReference>
<name>A0A5B8L5C2_9HYPH</name>
<evidence type="ECO:0000256" key="4">
    <source>
        <dbReference type="PROSITE-ProRule" id="PRU00335"/>
    </source>
</evidence>
<feature type="domain" description="HTH tetR-type" evidence="5">
    <location>
        <begin position="11"/>
        <end position="71"/>
    </location>
</feature>
<keyword evidence="1" id="KW-0805">Transcription regulation</keyword>
<reference evidence="6" key="1">
    <citation type="submission" date="2020-04" db="EMBL/GenBank/DDBJ databases">
        <title>Nitratireductor sp. nov. isolated from mangrove soil.</title>
        <authorList>
            <person name="Ye Y."/>
        </authorList>
    </citation>
    <scope>NUCLEOTIDE SEQUENCE</scope>
    <source>
        <strain evidence="6">SY7</strain>
    </source>
</reference>
<dbReference type="Proteomes" id="UP000321389">
    <property type="component" value="Chromosome"/>
</dbReference>
<dbReference type="InterPro" id="IPR009057">
    <property type="entry name" value="Homeodomain-like_sf"/>
</dbReference>
<evidence type="ECO:0000256" key="1">
    <source>
        <dbReference type="ARBA" id="ARBA00023015"/>
    </source>
</evidence>
<dbReference type="PANTHER" id="PTHR30055:SF234">
    <property type="entry name" value="HTH-TYPE TRANSCRIPTIONAL REGULATOR BETI"/>
    <property type="match status" value="1"/>
</dbReference>
<evidence type="ECO:0000256" key="2">
    <source>
        <dbReference type="ARBA" id="ARBA00023125"/>
    </source>
</evidence>
<organism evidence="6 7">
    <name type="scientific">Nitratireductor mangrovi</name>
    <dbReference type="NCBI Taxonomy" id="2599600"/>
    <lineage>
        <taxon>Bacteria</taxon>
        <taxon>Pseudomonadati</taxon>
        <taxon>Pseudomonadota</taxon>
        <taxon>Alphaproteobacteria</taxon>
        <taxon>Hyphomicrobiales</taxon>
        <taxon>Phyllobacteriaceae</taxon>
        <taxon>Nitratireductor</taxon>
    </lineage>
</organism>
<dbReference type="PROSITE" id="PS01081">
    <property type="entry name" value="HTH_TETR_1"/>
    <property type="match status" value="1"/>
</dbReference>
<dbReference type="InterPro" id="IPR050109">
    <property type="entry name" value="HTH-type_TetR-like_transc_reg"/>
</dbReference>
<accession>A0A5B8L5C2</accession>
<dbReference type="SUPFAM" id="SSF48498">
    <property type="entry name" value="Tetracyclin repressor-like, C-terminal domain"/>
    <property type="match status" value="1"/>
</dbReference>
<dbReference type="GO" id="GO:0000976">
    <property type="term" value="F:transcription cis-regulatory region binding"/>
    <property type="evidence" value="ECO:0007669"/>
    <property type="project" value="TreeGrafter"/>
</dbReference>
<dbReference type="InterPro" id="IPR041490">
    <property type="entry name" value="KstR2_TetR_C"/>
</dbReference>
<dbReference type="InterPro" id="IPR036271">
    <property type="entry name" value="Tet_transcr_reg_TetR-rel_C_sf"/>
</dbReference>
<dbReference type="KEGG" id="niy:FQ775_23570"/>
<keyword evidence="7" id="KW-1185">Reference proteome</keyword>
<dbReference type="SUPFAM" id="SSF46689">
    <property type="entry name" value="Homeodomain-like"/>
    <property type="match status" value="1"/>
</dbReference>
<dbReference type="Gene3D" id="1.10.357.10">
    <property type="entry name" value="Tetracycline Repressor, domain 2"/>
    <property type="match status" value="1"/>
</dbReference>
<dbReference type="OrthoDB" id="7185252at2"/>
<dbReference type="Gene3D" id="1.10.10.60">
    <property type="entry name" value="Homeodomain-like"/>
    <property type="match status" value="1"/>
</dbReference>
<evidence type="ECO:0000256" key="3">
    <source>
        <dbReference type="ARBA" id="ARBA00023163"/>
    </source>
</evidence>
<keyword evidence="3" id="KW-0804">Transcription</keyword>
<dbReference type="FunFam" id="1.10.10.60:FF:000141">
    <property type="entry name" value="TetR family transcriptional regulator"/>
    <property type="match status" value="1"/>
</dbReference>